<dbReference type="PANTHER" id="PTHR23028:SF131">
    <property type="entry name" value="BLR2367 PROTEIN"/>
    <property type="match status" value="1"/>
</dbReference>
<dbReference type="RefSeq" id="WP_189541094.1">
    <property type="nucleotide sequence ID" value="NZ_BMZD01000004.1"/>
</dbReference>
<dbReference type="InterPro" id="IPR050879">
    <property type="entry name" value="Acyltransferase_3"/>
</dbReference>
<dbReference type="EMBL" id="BMZD01000004">
    <property type="protein sequence ID" value="GGZ99720.1"/>
    <property type="molecule type" value="Genomic_DNA"/>
</dbReference>
<dbReference type="AlphaFoldDB" id="A0A918RI23"/>
<feature type="transmembrane region" description="Helical" evidence="1">
    <location>
        <begin position="167"/>
        <end position="186"/>
    </location>
</feature>
<feature type="transmembrane region" description="Helical" evidence="1">
    <location>
        <begin position="267"/>
        <end position="288"/>
    </location>
</feature>
<feature type="transmembrane region" description="Helical" evidence="1">
    <location>
        <begin position="193"/>
        <end position="211"/>
    </location>
</feature>
<keyword evidence="4" id="KW-1185">Reference proteome</keyword>
<dbReference type="InterPro" id="IPR002656">
    <property type="entry name" value="Acyl_transf_3_dom"/>
</dbReference>
<proteinExistence type="predicted"/>
<protein>
    <submittedName>
        <fullName evidence="3">LPS biosynthesis protein</fullName>
    </submittedName>
</protein>
<feature type="transmembrane region" description="Helical" evidence="1">
    <location>
        <begin position="32"/>
        <end position="51"/>
    </location>
</feature>
<feature type="transmembrane region" description="Helical" evidence="1">
    <location>
        <begin position="243"/>
        <end position="261"/>
    </location>
</feature>
<dbReference type="Pfam" id="PF01757">
    <property type="entry name" value="Acyl_transf_3"/>
    <property type="match status" value="1"/>
</dbReference>
<feature type="transmembrane region" description="Helical" evidence="1">
    <location>
        <begin position="217"/>
        <end position="236"/>
    </location>
</feature>
<sequence>MRLLGADRVELTSERLKPAAAPRLTLIDGLRGFAAVAVLFYHYMHFAMIGTDHERYFEYLDYQPARAAFAILYDWGFYAVQLFWMISGFVFAAVYFGREATTREFVVNRFARLYPLHFLTLLVVAVLQFVALSRVGHTLLYDNYDWWHFFLQLFLASDWLVGSGQSFNGPIWSVSVEVVVYALFWAGRGALRTFGAGGLLAVIALCLLGNLWSEISRIPNCAYYFFIGTALFRLHACLDARPPAWRSVTALAFAILGWAALEQGSGAAREIVAIPALSSAALLVLAALEGRAPHGVRRASGWLGDCTYGIYLWHVPMQLALMLVILPDGHPAEFTAQGWFLPVWLLAVLIVARVSFVWFERPMRERLRAWAEPGRG</sequence>
<dbReference type="PANTHER" id="PTHR23028">
    <property type="entry name" value="ACETYLTRANSFERASE"/>
    <property type="match status" value="1"/>
</dbReference>
<feature type="transmembrane region" description="Helical" evidence="1">
    <location>
        <begin position="72"/>
        <end position="94"/>
    </location>
</feature>
<evidence type="ECO:0000259" key="2">
    <source>
        <dbReference type="Pfam" id="PF01757"/>
    </source>
</evidence>
<comment type="caution">
    <text evidence="3">The sequence shown here is derived from an EMBL/GenBank/DDBJ whole genome shotgun (WGS) entry which is preliminary data.</text>
</comment>
<organism evidence="3 4">
    <name type="scientific">Novosphingobium arvoryzae</name>
    <dbReference type="NCBI Taxonomy" id="1256514"/>
    <lineage>
        <taxon>Bacteria</taxon>
        <taxon>Pseudomonadati</taxon>
        <taxon>Pseudomonadota</taxon>
        <taxon>Alphaproteobacteria</taxon>
        <taxon>Sphingomonadales</taxon>
        <taxon>Sphingomonadaceae</taxon>
        <taxon>Novosphingobium</taxon>
    </lineage>
</organism>
<evidence type="ECO:0000313" key="4">
    <source>
        <dbReference type="Proteomes" id="UP000634139"/>
    </source>
</evidence>
<gene>
    <name evidence="3" type="ORF">GCM10011617_20300</name>
</gene>
<dbReference type="Proteomes" id="UP000634139">
    <property type="component" value="Unassembled WGS sequence"/>
</dbReference>
<feature type="domain" description="Acyltransferase 3" evidence="2">
    <location>
        <begin position="27"/>
        <end position="352"/>
    </location>
</feature>
<reference evidence="3" key="2">
    <citation type="submission" date="2020-09" db="EMBL/GenBank/DDBJ databases">
        <authorList>
            <person name="Sun Q."/>
            <person name="Kim S."/>
        </authorList>
    </citation>
    <scope>NUCLEOTIDE SEQUENCE</scope>
    <source>
        <strain evidence="3">KCTC 32422</strain>
    </source>
</reference>
<evidence type="ECO:0000256" key="1">
    <source>
        <dbReference type="SAM" id="Phobius"/>
    </source>
</evidence>
<accession>A0A918RI23</accession>
<keyword evidence="1" id="KW-0812">Transmembrane</keyword>
<dbReference type="GO" id="GO:0016020">
    <property type="term" value="C:membrane"/>
    <property type="evidence" value="ECO:0007669"/>
    <property type="project" value="TreeGrafter"/>
</dbReference>
<feature type="transmembrane region" description="Helical" evidence="1">
    <location>
        <begin position="339"/>
        <end position="359"/>
    </location>
</feature>
<dbReference type="GO" id="GO:0016747">
    <property type="term" value="F:acyltransferase activity, transferring groups other than amino-acyl groups"/>
    <property type="evidence" value="ECO:0007669"/>
    <property type="project" value="InterPro"/>
</dbReference>
<feature type="transmembrane region" description="Helical" evidence="1">
    <location>
        <begin position="308"/>
        <end position="327"/>
    </location>
</feature>
<keyword evidence="1" id="KW-0472">Membrane</keyword>
<name>A0A918RI23_9SPHN</name>
<feature type="transmembrane region" description="Helical" evidence="1">
    <location>
        <begin position="114"/>
        <end position="132"/>
    </location>
</feature>
<keyword evidence="1" id="KW-1133">Transmembrane helix</keyword>
<reference evidence="3" key="1">
    <citation type="journal article" date="2014" name="Int. J. Syst. Evol. Microbiol.">
        <title>Complete genome sequence of Corynebacterium casei LMG S-19264T (=DSM 44701T), isolated from a smear-ripened cheese.</title>
        <authorList>
            <consortium name="US DOE Joint Genome Institute (JGI-PGF)"/>
            <person name="Walter F."/>
            <person name="Albersmeier A."/>
            <person name="Kalinowski J."/>
            <person name="Ruckert C."/>
        </authorList>
    </citation>
    <scope>NUCLEOTIDE SEQUENCE</scope>
    <source>
        <strain evidence="3">KCTC 32422</strain>
    </source>
</reference>
<evidence type="ECO:0000313" key="3">
    <source>
        <dbReference type="EMBL" id="GGZ99720.1"/>
    </source>
</evidence>
<dbReference type="GO" id="GO:0000271">
    <property type="term" value="P:polysaccharide biosynthetic process"/>
    <property type="evidence" value="ECO:0007669"/>
    <property type="project" value="TreeGrafter"/>
</dbReference>